<proteinExistence type="inferred from homology"/>
<feature type="region of interest" description="Disordered" evidence="2">
    <location>
        <begin position="298"/>
        <end position="463"/>
    </location>
</feature>
<comment type="similarity">
    <text evidence="1">Belongs to the caprin family.</text>
</comment>
<feature type="compositionally biased region" description="Low complexity" evidence="2">
    <location>
        <begin position="378"/>
        <end position="395"/>
    </location>
</feature>
<keyword evidence="5" id="KW-1185">Reference proteome</keyword>
<dbReference type="PANTHER" id="PTHR22922">
    <property type="entry name" value="GPI-ANCHORED PROTEIN P137"/>
    <property type="match status" value="1"/>
</dbReference>
<dbReference type="EMBL" id="JASPKY010000382">
    <property type="protein sequence ID" value="KAK9702826.1"/>
    <property type="molecule type" value="Genomic_DNA"/>
</dbReference>
<organism evidence="4 5">
    <name type="scientific">Popillia japonica</name>
    <name type="common">Japanese beetle</name>
    <dbReference type="NCBI Taxonomy" id="7064"/>
    <lineage>
        <taxon>Eukaryota</taxon>
        <taxon>Metazoa</taxon>
        <taxon>Ecdysozoa</taxon>
        <taxon>Arthropoda</taxon>
        <taxon>Hexapoda</taxon>
        <taxon>Insecta</taxon>
        <taxon>Pterygota</taxon>
        <taxon>Neoptera</taxon>
        <taxon>Endopterygota</taxon>
        <taxon>Coleoptera</taxon>
        <taxon>Polyphaga</taxon>
        <taxon>Scarabaeiformia</taxon>
        <taxon>Scarabaeidae</taxon>
        <taxon>Rutelinae</taxon>
        <taxon>Popillia</taxon>
    </lineage>
</organism>
<evidence type="ECO:0000256" key="1">
    <source>
        <dbReference type="ARBA" id="ARBA00007950"/>
    </source>
</evidence>
<name>A0AAW1JG64_POPJA</name>
<comment type="caution">
    <text evidence="4">The sequence shown here is derived from an EMBL/GenBank/DDBJ whole genome shotgun (WGS) entry which is preliminary data.</text>
</comment>
<evidence type="ECO:0000259" key="3">
    <source>
        <dbReference type="Pfam" id="PF18293"/>
    </source>
</evidence>
<dbReference type="GO" id="GO:0005737">
    <property type="term" value="C:cytoplasm"/>
    <property type="evidence" value="ECO:0007669"/>
    <property type="project" value="TreeGrafter"/>
</dbReference>
<dbReference type="Proteomes" id="UP001458880">
    <property type="component" value="Unassembled WGS sequence"/>
</dbReference>
<feature type="region of interest" description="Disordered" evidence="2">
    <location>
        <begin position="1"/>
        <end position="27"/>
    </location>
</feature>
<dbReference type="InterPro" id="IPR028816">
    <property type="entry name" value="Caprin"/>
</dbReference>
<gene>
    <name evidence="4" type="ORF">QE152_g29686</name>
</gene>
<dbReference type="GO" id="GO:0003723">
    <property type="term" value="F:RNA binding"/>
    <property type="evidence" value="ECO:0007669"/>
    <property type="project" value="TreeGrafter"/>
</dbReference>
<feature type="compositionally biased region" description="Pro residues" evidence="2">
    <location>
        <begin position="354"/>
        <end position="363"/>
    </location>
</feature>
<feature type="compositionally biased region" description="Low complexity" evidence="2">
    <location>
        <begin position="431"/>
        <end position="454"/>
    </location>
</feature>
<dbReference type="InterPro" id="IPR041637">
    <property type="entry name" value="Caprin-1_dimer"/>
</dbReference>
<feature type="compositionally biased region" description="Low complexity" evidence="2">
    <location>
        <begin position="298"/>
        <end position="313"/>
    </location>
</feature>
<feature type="domain" description="Caprin-1 dimerization" evidence="3">
    <location>
        <begin position="108"/>
        <end position="225"/>
    </location>
</feature>
<sequence>MPSAANLKIEKPLSTENSVNESNPNAVTPLRQAITTIEHKIRNLEKRKAKLESYRELQNSGKDLNQDQKTAIAKYGEVVQTLEFAREQYKQFISIATASEKEAKKQARKDAVARSQGELAKVREVLLVQDALAQMGQDNIREDFLNGRNGAAQLSENDLKLLDDLYAAVTPKHEPGDSQIFCTQIQAAAEHLLAVVDGKPKDAFGSTYSNIKDIIGKIHESGYFDQSQEPAYVEVIDSTEHVQEAPVPEVLNHENVVPEPTIPPAIEAMTIEPRPPVQPMQPVQQVEQPLVQMPPEQQMYFQQQQQQQPQQPQTRPLTEVLGPGSFSFLQDSELDTPPEQIPSQTFTNQSYVQGPPPPIPMPPHFQTYPQNPPPPQALPQQPQLPQQQQQQQQPLQQPPPPSAAPLPGNGVDENHDHQPNDSQKQRGRPRSNNQQSYYTTNNGYNNRQRQNRSGPRAGNRHNQ</sequence>
<dbReference type="AlphaFoldDB" id="A0AAW1JG64"/>
<dbReference type="Pfam" id="PF18293">
    <property type="entry name" value="Caprin-1_dimer"/>
    <property type="match status" value="1"/>
</dbReference>
<feature type="compositionally biased region" description="Polar residues" evidence="2">
    <location>
        <begin position="14"/>
        <end position="26"/>
    </location>
</feature>
<dbReference type="PANTHER" id="PTHR22922:SF19">
    <property type="entry name" value="CAPRIN HOMOLOG"/>
    <property type="match status" value="1"/>
</dbReference>
<accession>A0AAW1JG64</accession>
<protein>
    <submittedName>
        <fullName evidence="4">Caprin-1 dimerization domain</fullName>
    </submittedName>
</protein>
<feature type="compositionally biased region" description="Polar residues" evidence="2">
    <location>
        <begin position="341"/>
        <end position="352"/>
    </location>
</feature>
<evidence type="ECO:0000313" key="5">
    <source>
        <dbReference type="Proteomes" id="UP001458880"/>
    </source>
</evidence>
<reference evidence="4 5" key="1">
    <citation type="journal article" date="2024" name="BMC Genomics">
        <title>De novo assembly and annotation of Popillia japonica's genome with initial clues to its potential as an invasive pest.</title>
        <authorList>
            <person name="Cucini C."/>
            <person name="Boschi S."/>
            <person name="Funari R."/>
            <person name="Cardaioli E."/>
            <person name="Iannotti N."/>
            <person name="Marturano G."/>
            <person name="Paoli F."/>
            <person name="Bruttini M."/>
            <person name="Carapelli A."/>
            <person name="Frati F."/>
            <person name="Nardi F."/>
        </authorList>
    </citation>
    <scope>NUCLEOTIDE SEQUENCE [LARGE SCALE GENOMIC DNA]</scope>
    <source>
        <strain evidence="4">DMR45628</strain>
    </source>
</reference>
<evidence type="ECO:0000256" key="2">
    <source>
        <dbReference type="SAM" id="MobiDB-lite"/>
    </source>
</evidence>
<evidence type="ECO:0000313" key="4">
    <source>
        <dbReference type="EMBL" id="KAK9702826.1"/>
    </source>
</evidence>